<dbReference type="InterPro" id="IPR038109">
    <property type="entry name" value="DNA_bind_recomb_sf"/>
</dbReference>
<dbReference type="SMART" id="SM00857">
    <property type="entry name" value="Resolvase"/>
    <property type="match status" value="1"/>
</dbReference>
<proteinExistence type="predicted"/>
<dbReference type="Pfam" id="PF00239">
    <property type="entry name" value="Resolvase"/>
    <property type="match status" value="1"/>
</dbReference>
<dbReference type="Pfam" id="PF07508">
    <property type="entry name" value="Recombinase"/>
    <property type="match status" value="1"/>
</dbReference>
<dbReference type="AlphaFoldDB" id="A0A4D7ALY7"/>
<dbReference type="EMBL" id="CP034413">
    <property type="protein sequence ID" value="QCI58621.1"/>
    <property type="molecule type" value="Genomic_DNA"/>
</dbReference>
<sequence length="508" mass="58082">MQKYVIALYIRLSIEDYKYDSLSIENQSLVLHEYAASMPEALNAEIMEFIDNGYSGTNFERPQVQKLIELVRANQIDCIIVKDFSRFGRNSIETGYFIERVFPLFHTRFISISDDFDSSKFKGDTGGMDVAFKYLISEYYSRDMSIKTKSAKYAKMQRGEYQSKICPYGYRKSADGRMEPDPEAAAVVQLIFQLAAEGINATAITRELFRRSIPTPGQYKAAHGNHTHDISRCHGIWSTSTILRILEDERYTGVYVIGKRAVLEVGGTRSHLKDRESWYIIPDHHPAIVEKAVFDTVQASQLRFSQPNKKKRDYPLKGKAFCGCCGHALSRTMQKTSYYYCRHSEADVESRCHKMRLNAAELEQAVFLTLKKQMEAAAPFAPDGSLRVDASVPERAEYEQQIETLQDGKRTLYEHYLMGEIDLNTYKAEKAACNELLLKTKNAYAAVLAQAKQKQDEQARQDSRKEASKAIFDADTLTTELAELLIDRVLVYPDKRIEIAYKIQDIFD</sequence>
<evidence type="ECO:0000313" key="3">
    <source>
        <dbReference type="Proteomes" id="UP000298642"/>
    </source>
</evidence>
<dbReference type="InterPro" id="IPR036162">
    <property type="entry name" value="Resolvase-like_N_sf"/>
</dbReference>
<feature type="domain" description="Recombinase" evidence="1">
    <location>
        <begin position="167"/>
        <end position="308"/>
    </location>
</feature>
<dbReference type="Gene3D" id="3.40.50.1390">
    <property type="entry name" value="Resolvase, N-terminal catalytic domain"/>
    <property type="match status" value="1"/>
</dbReference>
<dbReference type="RefSeq" id="WP_136890910.1">
    <property type="nucleotide sequence ID" value="NZ_CP034413.3"/>
</dbReference>
<accession>A0A4D7ALY7</accession>
<keyword evidence="3" id="KW-1185">Reference proteome</keyword>
<evidence type="ECO:0000259" key="1">
    <source>
        <dbReference type="PROSITE" id="PS51737"/>
    </source>
</evidence>
<dbReference type="KEGG" id="obj:EIO64_04805"/>
<dbReference type="GO" id="GO:0003677">
    <property type="term" value="F:DNA binding"/>
    <property type="evidence" value="ECO:0007669"/>
    <property type="project" value="InterPro"/>
</dbReference>
<dbReference type="PANTHER" id="PTHR30461">
    <property type="entry name" value="DNA-INVERTASE FROM LAMBDOID PROPHAGE"/>
    <property type="match status" value="1"/>
</dbReference>
<dbReference type="PROSITE" id="PS51737">
    <property type="entry name" value="RECOMBINASE_DNA_BIND"/>
    <property type="match status" value="1"/>
</dbReference>
<evidence type="ECO:0000313" key="2">
    <source>
        <dbReference type="EMBL" id="QCI58621.1"/>
    </source>
</evidence>
<protein>
    <submittedName>
        <fullName evidence="2">Recombinase family protein</fullName>
    </submittedName>
</protein>
<dbReference type="GO" id="GO:0000150">
    <property type="term" value="F:DNA strand exchange activity"/>
    <property type="evidence" value="ECO:0007669"/>
    <property type="project" value="InterPro"/>
</dbReference>
<gene>
    <name evidence="2" type="ORF">EIO64_04805</name>
</gene>
<dbReference type="SUPFAM" id="SSF53041">
    <property type="entry name" value="Resolvase-like"/>
    <property type="match status" value="1"/>
</dbReference>
<dbReference type="Gene3D" id="3.90.1750.20">
    <property type="entry name" value="Putative Large Serine Recombinase, Chain B, Domain 2"/>
    <property type="match status" value="1"/>
</dbReference>
<dbReference type="InterPro" id="IPR006119">
    <property type="entry name" value="Resolv_N"/>
</dbReference>
<dbReference type="InterPro" id="IPR050639">
    <property type="entry name" value="SSR_resolvase"/>
</dbReference>
<dbReference type="PANTHER" id="PTHR30461:SF23">
    <property type="entry name" value="DNA RECOMBINASE-RELATED"/>
    <property type="match status" value="1"/>
</dbReference>
<reference evidence="3" key="1">
    <citation type="submission" date="2018-12" db="EMBL/GenBank/DDBJ databases">
        <title>Dusodibacter welbiota gen. nov., sp. nov., isolated from human faeces and emended description of the Oscillibacter genus.</title>
        <authorList>
            <person name="Le Roy T."/>
            <person name="Van der Smissen P."/>
            <person name="Delzenne N."/>
            <person name="Muccioli G."/>
            <person name="Collet J.F."/>
            <person name="Cani P.D."/>
        </authorList>
    </citation>
    <scope>NUCLEOTIDE SEQUENCE [LARGE SCALE GENOMIC DNA]</scope>
    <source>
        <strain evidence="3">J115</strain>
    </source>
</reference>
<dbReference type="Pfam" id="PF13408">
    <property type="entry name" value="Zn_ribbon_recom"/>
    <property type="match status" value="1"/>
</dbReference>
<organism evidence="2 3">
    <name type="scientific">Dysosmobacter welbionis</name>
    <dbReference type="NCBI Taxonomy" id="2093857"/>
    <lineage>
        <taxon>Bacteria</taxon>
        <taxon>Bacillati</taxon>
        <taxon>Bacillota</taxon>
        <taxon>Clostridia</taxon>
        <taxon>Eubacteriales</taxon>
        <taxon>Oscillospiraceae</taxon>
        <taxon>Dysosmobacter</taxon>
    </lineage>
</organism>
<dbReference type="Proteomes" id="UP000298642">
    <property type="component" value="Chromosome"/>
</dbReference>
<dbReference type="InterPro" id="IPR011109">
    <property type="entry name" value="DNA_bind_recombinase_dom"/>
</dbReference>
<dbReference type="InterPro" id="IPR025827">
    <property type="entry name" value="Zn_ribbon_recom_dom"/>
</dbReference>
<name>A0A4D7ALY7_9FIRM</name>